<accession>A0A918GQN0</accession>
<reference evidence="1" key="1">
    <citation type="journal article" date="2014" name="Int. J. Syst. Evol. Microbiol.">
        <title>Complete genome sequence of Corynebacterium casei LMG S-19264T (=DSM 44701T), isolated from a smear-ripened cheese.</title>
        <authorList>
            <consortium name="US DOE Joint Genome Institute (JGI-PGF)"/>
            <person name="Walter F."/>
            <person name="Albersmeier A."/>
            <person name="Kalinowski J."/>
            <person name="Ruckert C."/>
        </authorList>
    </citation>
    <scope>NUCLEOTIDE SEQUENCE</scope>
    <source>
        <strain evidence="1">JCM 3276</strain>
    </source>
</reference>
<dbReference type="Proteomes" id="UP000660680">
    <property type="component" value="Unassembled WGS sequence"/>
</dbReference>
<dbReference type="AlphaFoldDB" id="A0A918GQN0"/>
<name>A0A918GQN0_9PSEU</name>
<reference evidence="1" key="2">
    <citation type="submission" date="2020-09" db="EMBL/GenBank/DDBJ databases">
        <authorList>
            <person name="Sun Q."/>
            <person name="Ohkuma M."/>
        </authorList>
    </citation>
    <scope>NUCLEOTIDE SEQUENCE</scope>
    <source>
        <strain evidence="1">JCM 3276</strain>
    </source>
</reference>
<proteinExistence type="predicted"/>
<organism evidence="1 2">
    <name type="scientific">Actinokineospora fastidiosa</name>
    <dbReference type="NCBI Taxonomy" id="1816"/>
    <lineage>
        <taxon>Bacteria</taxon>
        <taxon>Bacillati</taxon>
        <taxon>Actinomycetota</taxon>
        <taxon>Actinomycetes</taxon>
        <taxon>Pseudonocardiales</taxon>
        <taxon>Pseudonocardiaceae</taxon>
        <taxon>Actinokineospora</taxon>
    </lineage>
</organism>
<keyword evidence="2" id="KW-1185">Reference proteome</keyword>
<evidence type="ECO:0000313" key="1">
    <source>
        <dbReference type="EMBL" id="GGS54982.1"/>
    </source>
</evidence>
<gene>
    <name evidence="1" type="ORF">GCM10010171_57670</name>
</gene>
<protein>
    <submittedName>
        <fullName evidence="1">Uncharacterized protein</fullName>
    </submittedName>
</protein>
<sequence length="95" mass="10315">MHQQPRPARKGALRPRLKVLPLSPAHRWPVSSPRCTPPGEFEQSAAFAELRGHFPGSTAWRSALDSVVSDPDGVDIALLDGLKKITVDVVLRPSA</sequence>
<dbReference type="EMBL" id="BMRB01000007">
    <property type="protein sequence ID" value="GGS54982.1"/>
    <property type="molecule type" value="Genomic_DNA"/>
</dbReference>
<evidence type="ECO:0000313" key="2">
    <source>
        <dbReference type="Proteomes" id="UP000660680"/>
    </source>
</evidence>
<comment type="caution">
    <text evidence="1">The sequence shown here is derived from an EMBL/GenBank/DDBJ whole genome shotgun (WGS) entry which is preliminary data.</text>
</comment>